<keyword evidence="5" id="KW-1185">Reference proteome</keyword>
<dbReference type="InterPro" id="IPR042509">
    <property type="entry name" value="ZCCHC3"/>
</dbReference>
<organism evidence="4 5">
    <name type="scientific">Holothuria leucospilota</name>
    <name type="common">Black long sea cucumber</name>
    <name type="synonym">Mertensiothuria leucospilota</name>
    <dbReference type="NCBI Taxonomy" id="206669"/>
    <lineage>
        <taxon>Eukaryota</taxon>
        <taxon>Metazoa</taxon>
        <taxon>Echinodermata</taxon>
        <taxon>Eleutherozoa</taxon>
        <taxon>Echinozoa</taxon>
        <taxon>Holothuroidea</taxon>
        <taxon>Aspidochirotacea</taxon>
        <taxon>Aspidochirotida</taxon>
        <taxon>Holothuriidae</taxon>
        <taxon>Holothuria</taxon>
    </lineage>
</organism>
<keyword evidence="1" id="KW-0863">Zinc-finger</keyword>
<dbReference type="Pfam" id="PF00098">
    <property type="entry name" value="zf-CCHC"/>
    <property type="match status" value="1"/>
</dbReference>
<dbReference type="GO" id="GO:0002218">
    <property type="term" value="P:activation of innate immune response"/>
    <property type="evidence" value="ECO:0007669"/>
    <property type="project" value="InterPro"/>
</dbReference>
<gene>
    <name evidence="4" type="ORF">HOLleu_27744</name>
</gene>
<feature type="domain" description="CCHC-type" evidence="3">
    <location>
        <begin position="87"/>
        <end position="102"/>
    </location>
</feature>
<feature type="region of interest" description="Disordered" evidence="2">
    <location>
        <begin position="227"/>
        <end position="303"/>
    </location>
</feature>
<dbReference type="GO" id="GO:0003690">
    <property type="term" value="F:double-stranded DNA binding"/>
    <property type="evidence" value="ECO:0007669"/>
    <property type="project" value="InterPro"/>
</dbReference>
<evidence type="ECO:0000313" key="5">
    <source>
        <dbReference type="Proteomes" id="UP001152320"/>
    </source>
</evidence>
<dbReference type="PANTHER" id="PTHR22639:SF3">
    <property type="entry name" value="ZINC FINGER CCHC DOMAIN-CONTAINING PROTEIN 3"/>
    <property type="match status" value="1"/>
</dbReference>
<reference evidence="4" key="1">
    <citation type="submission" date="2021-10" db="EMBL/GenBank/DDBJ databases">
        <title>Tropical sea cucumber genome reveals ecological adaptation and Cuvierian tubules defense mechanism.</title>
        <authorList>
            <person name="Chen T."/>
        </authorList>
    </citation>
    <scope>NUCLEOTIDE SEQUENCE</scope>
    <source>
        <strain evidence="4">Nanhai2018</strain>
        <tissue evidence="4">Muscle</tissue>
    </source>
</reference>
<feature type="compositionally biased region" description="Basic and acidic residues" evidence="2">
    <location>
        <begin position="261"/>
        <end position="273"/>
    </location>
</feature>
<dbReference type="InterPro" id="IPR036875">
    <property type="entry name" value="Znf_CCHC_sf"/>
</dbReference>
<feature type="region of interest" description="Disordered" evidence="2">
    <location>
        <begin position="144"/>
        <end position="215"/>
    </location>
</feature>
<evidence type="ECO:0000259" key="3">
    <source>
        <dbReference type="PROSITE" id="PS50158"/>
    </source>
</evidence>
<dbReference type="GO" id="GO:0008270">
    <property type="term" value="F:zinc ion binding"/>
    <property type="evidence" value="ECO:0007669"/>
    <property type="project" value="UniProtKB-KW"/>
</dbReference>
<name>A0A9Q1BQV2_HOLLE</name>
<dbReference type="EMBL" id="JAIZAY010000013">
    <property type="protein sequence ID" value="KAJ8031121.1"/>
    <property type="molecule type" value="Genomic_DNA"/>
</dbReference>
<accession>A0A9Q1BQV2</accession>
<dbReference type="SUPFAM" id="SSF57756">
    <property type="entry name" value="Retrovirus zinc finger-like domains"/>
    <property type="match status" value="1"/>
</dbReference>
<evidence type="ECO:0000256" key="2">
    <source>
        <dbReference type="SAM" id="MobiDB-lite"/>
    </source>
</evidence>
<dbReference type="AlphaFoldDB" id="A0A9Q1BQV2"/>
<sequence length="303" mass="32914">MLHSPNVNHVMILCEHVQFRNADTTARRCVCRHSVDMRWVAYNQGDLAGILNGKRQFRMLLKRDIPSFLFIGGSKAHIRYFGQPRTCFKCSEEGHEAKSCPRRRCGRCLQVGHDKAECPNEVRCNLCREEGHVSGACPTSYSARAGADVEQAPEPPQADPEASQSDSAHMVEDPESPSTQEVVDQVLQDHAASEHCESGTPEAGLPVSSPLSPEEAVMSVVEGDLQLSSDSESDAVMSVAGEPVSEPPPKIPPGESWFDLIDFREGGDSDTNLKRSASGEVPVHTGAPTPSPRSKKIKSQGDT</sequence>
<dbReference type="PANTHER" id="PTHR22639">
    <property type="entry name" value="GAG-RELATED PROTEIN"/>
    <property type="match status" value="1"/>
</dbReference>
<protein>
    <submittedName>
        <fullName evidence="4">Zinc finger CCHC domain-containing protein 3</fullName>
    </submittedName>
</protein>
<proteinExistence type="predicted"/>
<dbReference type="Proteomes" id="UP001152320">
    <property type="component" value="Chromosome 13"/>
</dbReference>
<dbReference type="SMART" id="SM00343">
    <property type="entry name" value="ZnF_C2HC"/>
    <property type="match status" value="3"/>
</dbReference>
<keyword evidence="1" id="KW-0479">Metal-binding</keyword>
<dbReference type="InterPro" id="IPR001878">
    <property type="entry name" value="Znf_CCHC"/>
</dbReference>
<dbReference type="Gene3D" id="4.10.60.10">
    <property type="entry name" value="Zinc finger, CCHC-type"/>
    <property type="match status" value="1"/>
</dbReference>
<dbReference type="GO" id="GO:0003723">
    <property type="term" value="F:RNA binding"/>
    <property type="evidence" value="ECO:0007669"/>
    <property type="project" value="InterPro"/>
</dbReference>
<evidence type="ECO:0000256" key="1">
    <source>
        <dbReference type="PROSITE-ProRule" id="PRU00047"/>
    </source>
</evidence>
<dbReference type="OrthoDB" id="10064617at2759"/>
<evidence type="ECO:0000313" key="4">
    <source>
        <dbReference type="EMBL" id="KAJ8031121.1"/>
    </source>
</evidence>
<comment type="caution">
    <text evidence="4">The sequence shown here is derived from an EMBL/GenBank/DDBJ whole genome shotgun (WGS) entry which is preliminary data.</text>
</comment>
<feature type="compositionally biased region" description="Basic residues" evidence="2">
    <location>
        <begin position="293"/>
        <end position="303"/>
    </location>
</feature>
<keyword evidence="1" id="KW-0862">Zinc</keyword>
<dbReference type="PROSITE" id="PS50158">
    <property type="entry name" value="ZF_CCHC"/>
    <property type="match status" value="1"/>
</dbReference>